<dbReference type="Gene3D" id="1.10.1740.10">
    <property type="match status" value="1"/>
</dbReference>
<dbReference type="EMBL" id="DYVF01000041">
    <property type="protein sequence ID" value="HJG30951.1"/>
    <property type="molecule type" value="Genomic_DNA"/>
</dbReference>
<reference evidence="3" key="2">
    <citation type="submission" date="2021-09" db="EMBL/GenBank/DDBJ databases">
        <authorList>
            <person name="Gilroy R."/>
        </authorList>
    </citation>
    <scope>NUCLEOTIDE SEQUENCE</scope>
    <source>
        <strain evidence="3">ChiGjej2B2-7701</strain>
    </source>
</reference>
<comment type="caution">
    <text evidence="3">The sequence shown here is derived from an EMBL/GenBank/DDBJ whole genome shotgun (WGS) entry which is preliminary data.</text>
</comment>
<dbReference type="Gene3D" id="3.20.20.80">
    <property type="entry name" value="Glycosidases"/>
    <property type="match status" value="2"/>
</dbReference>
<feature type="region of interest" description="Disordered" evidence="1">
    <location>
        <begin position="1"/>
        <end position="119"/>
    </location>
</feature>
<proteinExistence type="predicted"/>
<evidence type="ECO:0000259" key="2">
    <source>
        <dbReference type="SMART" id="SM00642"/>
    </source>
</evidence>
<organism evidence="3 4">
    <name type="scientific">Collinsella ihumii</name>
    <dbReference type="NCBI Taxonomy" id="1720204"/>
    <lineage>
        <taxon>Bacteria</taxon>
        <taxon>Bacillati</taxon>
        <taxon>Actinomycetota</taxon>
        <taxon>Coriobacteriia</taxon>
        <taxon>Coriobacteriales</taxon>
        <taxon>Coriobacteriaceae</taxon>
        <taxon>Collinsella</taxon>
    </lineage>
</organism>
<sequence>MAETPKPAASQETAATDTPAAPKAKPAAKRTAARAASGSASAADKEPTAAKKAASKAAGTKTAATRKTATRAGSAASATKKPIAASPKAKAAPKPKTAAKKATPKTTSSAAAKPAGARVTKAQKEAADKIFAERLARHHDELRWLYMELYDNGDMFAELCDQMKRFFDERGAKLKELDAQREVAGAWYRASDMLGMQMYIDNFAGTIKGVEEKLDYVQQCNVNYLHLMPFLDTPADKSRSDGGYAVSDFRRVKPELGTMDDLAHLADECHARGISLCMDFVMNHTSEDHEWARRARAGEGEYMSRYFFVKDQGIIDRYTRDVPQVFPTTAPGHFTYLPELDQCVMTQFYPYQWDLNYRNPRVFNEMMYNFLFLANQGMDIIRIDAVPYIWKQLGTNCRNLKQVHTIVRMMRMIGEIVCPGIVLLGEVVMAPVEVVPYFGTVEKPECHMLYNVTTMATTWNTVACRDTRLLRSQLDAVFGLPREYTFLNYLRCHDDIGWGLDYGTLSAWGMAEVPHKQFLNDYFCGVAPGSVSRGELYNADPVTGDARFCGTTASMCGIEAAGFEGDEAAMDVAIRKDIMLHAYMFTQSGLPIIYSGDEIGQVNDYSYKEDPEKAADSRYIHRGAFDWELTENIEKPGTIQQRIFSALAQIEDIRRTEAIFGAEAEVCTKDYSDTSILWIVRRAGGRELHAVFNFSDDAKTVWMPETATYTDLMSGTTAEVTTVDMPSWSFIWMLR</sequence>
<protein>
    <submittedName>
        <fullName evidence="3">Alpha-amylase family protein</fullName>
    </submittedName>
</protein>
<dbReference type="InterPro" id="IPR006047">
    <property type="entry name" value="GH13_cat_dom"/>
</dbReference>
<reference evidence="3" key="1">
    <citation type="journal article" date="2021" name="PeerJ">
        <title>Extensive microbial diversity within the chicken gut microbiome revealed by metagenomics and culture.</title>
        <authorList>
            <person name="Gilroy R."/>
            <person name="Ravi A."/>
            <person name="Getino M."/>
            <person name="Pursley I."/>
            <person name="Horton D.L."/>
            <person name="Alikhan N.F."/>
            <person name="Baker D."/>
            <person name="Gharbi K."/>
            <person name="Hall N."/>
            <person name="Watson M."/>
            <person name="Adriaenssens E.M."/>
            <person name="Foster-Nyarko E."/>
            <person name="Jarju S."/>
            <person name="Secka A."/>
            <person name="Antonio M."/>
            <person name="Oren A."/>
            <person name="Chaudhuri R.R."/>
            <person name="La Ragione R."/>
            <person name="Hildebrand F."/>
            <person name="Pallen M.J."/>
        </authorList>
    </citation>
    <scope>NUCLEOTIDE SEQUENCE</scope>
    <source>
        <strain evidence="3">ChiGjej2B2-7701</strain>
    </source>
</reference>
<evidence type="ECO:0000313" key="3">
    <source>
        <dbReference type="EMBL" id="HJG30951.1"/>
    </source>
</evidence>
<feature type="domain" description="Glycosyl hydrolase family 13 catalytic" evidence="2">
    <location>
        <begin position="197"/>
        <end position="626"/>
    </location>
</feature>
<dbReference type="InterPro" id="IPR044077">
    <property type="entry name" value="Amylosucrase"/>
</dbReference>
<dbReference type="InterPro" id="IPR045857">
    <property type="entry name" value="O16G_dom_2"/>
</dbReference>
<accession>A0A921IQ97</accession>
<dbReference type="PANTHER" id="PTHR10357">
    <property type="entry name" value="ALPHA-AMYLASE FAMILY MEMBER"/>
    <property type="match status" value="1"/>
</dbReference>
<dbReference type="Gene3D" id="3.90.400.10">
    <property type="entry name" value="Oligo-1,6-glucosidase, Domain 2"/>
    <property type="match status" value="1"/>
</dbReference>
<feature type="compositionally biased region" description="Low complexity" evidence="1">
    <location>
        <begin position="50"/>
        <end position="90"/>
    </location>
</feature>
<dbReference type="SMART" id="SM00642">
    <property type="entry name" value="Aamy"/>
    <property type="match status" value="1"/>
</dbReference>
<dbReference type="Proteomes" id="UP000746751">
    <property type="component" value="Unassembled WGS sequence"/>
</dbReference>
<evidence type="ECO:0000313" key="4">
    <source>
        <dbReference type="Proteomes" id="UP000746751"/>
    </source>
</evidence>
<dbReference type="GO" id="GO:0047669">
    <property type="term" value="F:amylosucrase activity"/>
    <property type="evidence" value="ECO:0007669"/>
    <property type="project" value="InterPro"/>
</dbReference>
<feature type="compositionally biased region" description="Low complexity" evidence="1">
    <location>
        <begin position="104"/>
        <end position="115"/>
    </location>
</feature>
<feature type="compositionally biased region" description="Low complexity" evidence="1">
    <location>
        <begin position="13"/>
        <end position="25"/>
    </location>
</feature>
<dbReference type="Pfam" id="PF00128">
    <property type="entry name" value="Alpha-amylase"/>
    <property type="match status" value="1"/>
</dbReference>
<name>A0A921IQ97_9ACTN</name>
<dbReference type="InterPro" id="IPR017853">
    <property type="entry name" value="GH"/>
</dbReference>
<feature type="compositionally biased region" description="Low complexity" evidence="1">
    <location>
        <begin position="33"/>
        <end position="42"/>
    </location>
</feature>
<feature type="compositionally biased region" description="Basic residues" evidence="1">
    <location>
        <begin position="91"/>
        <end position="103"/>
    </location>
</feature>
<dbReference type="AlphaFoldDB" id="A0A921IQ97"/>
<dbReference type="GO" id="GO:0005975">
    <property type="term" value="P:carbohydrate metabolic process"/>
    <property type="evidence" value="ECO:0007669"/>
    <property type="project" value="InterPro"/>
</dbReference>
<dbReference type="PANTHER" id="PTHR10357:SF213">
    <property type="entry name" value="ALPHA AMYLASE CATALYTIC REGION"/>
    <property type="match status" value="1"/>
</dbReference>
<dbReference type="SUPFAM" id="SSF51445">
    <property type="entry name" value="(Trans)glycosidases"/>
    <property type="match status" value="1"/>
</dbReference>
<dbReference type="CDD" id="cd11324">
    <property type="entry name" value="AmyAc_Amylosucrase"/>
    <property type="match status" value="1"/>
</dbReference>
<gene>
    <name evidence="3" type="ORF">K8U80_06100</name>
</gene>
<evidence type="ECO:0000256" key="1">
    <source>
        <dbReference type="SAM" id="MobiDB-lite"/>
    </source>
</evidence>
<dbReference type="SUPFAM" id="SSF51011">
    <property type="entry name" value="Glycosyl hydrolase domain"/>
    <property type="match status" value="1"/>
</dbReference>